<accession>A0A836EZ41</accession>
<evidence type="ECO:0000313" key="4">
    <source>
        <dbReference type="EMBL" id="KAG5309142.1"/>
    </source>
</evidence>
<dbReference type="Proteomes" id="UP000668214">
    <property type="component" value="Unassembled WGS sequence"/>
</dbReference>
<dbReference type="EMBL" id="JAANIA010002843">
    <property type="protein sequence ID" value="KAG5309142.1"/>
    <property type="molecule type" value="Genomic_DNA"/>
</dbReference>
<dbReference type="InterPro" id="IPR036388">
    <property type="entry name" value="WH-like_DNA-bd_sf"/>
</dbReference>
<feature type="compositionally biased region" description="Polar residues" evidence="2">
    <location>
        <begin position="166"/>
        <end position="181"/>
    </location>
</feature>
<dbReference type="AlphaFoldDB" id="A0A836EZ41"/>
<evidence type="ECO:0000259" key="3">
    <source>
        <dbReference type="Pfam" id="PF04218"/>
    </source>
</evidence>
<feature type="non-terminal residue" evidence="4">
    <location>
        <position position="1"/>
    </location>
</feature>
<evidence type="ECO:0000256" key="2">
    <source>
        <dbReference type="SAM" id="MobiDB-lite"/>
    </source>
</evidence>
<dbReference type="GO" id="GO:0005634">
    <property type="term" value="C:nucleus"/>
    <property type="evidence" value="ECO:0007669"/>
    <property type="project" value="UniProtKB-SubCell"/>
</dbReference>
<comment type="subcellular location">
    <subcellularLocation>
        <location evidence="1">Nucleus</location>
    </subcellularLocation>
</comment>
<feature type="region of interest" description="Disordered" evidence="2">
    <location>
        <begin position="166"/>
        <end position="192"/>
    </location>
</feature>
<dbReference type="GO" id="GO:0003677">
    <property type="term" value="F:DNA binding"/>
    <property type="evidence" value="ECO:0007669"/>
    <property type="project" value="InterPro"/>
</dbReference>
<reference evidence="4" key="1">
    <citation type="submission" date="2020-02" db="EMBL/GenBank/DDBJ databases">
        <title>Relaxed selection underlies rapid genomic changes in the transitions from sociality to social parasitism in ants.</title>
        <authorList>
            <person name="Bi X."/>
        </authorList>
    </citation>
    <scope>NUCLEOTIDE SEQUENCE</scope>
    <source>
        <strain evidence="4">BGI-DK2014c</strain>
        <tissue evidence="4">Whole body</tissue>
    </source>
</reference>
<sequence>MVPARCESNLNVSDPGLSMGSSREKLNANMRVHNGESKAAVARDIGVSESTLRGWCKTEDKIMSQINNIKASTIPLSGIDLATYFDILIFRSDNNNNNGVGKSSSRSTIEATMLGLSSTSGATRRAEEFETGPFHKKIKFEDSSAGSTTTNNISILAGTPGLIVPQSKTSRNNKSLTSIKDSSLHHPHVPPPNSVKVTFDAVNNNNNNIDNETATKNYPDILPLGCAMKWNIASNY</sequence>
<dbReference type="Gene3D" id="1.10.10.10">
    <property type="entry name" value="Winged helix-like DNA-binding domain superfamily/Winged helix DNA-binding domain"/>
    <property type="match status" value="1"/>
</dbReference>
<dbReference type="Pfam" id="PF04218">
    <property type="entry name" value="CENP-B_N"/>
    <property type="match status" value="1"/>
</dbReference>
<feature type="non-terminal residue" evidence="4">
    <location>
        <position position="236"/>
    </location>
</feature>
<gene>
    <name evidence="4" type="primary">Dan_1</name>
    <name evidence="4" type="ORF">G6Z78_0011893</name>
</gene>
<dbReference type="SUPFAM" id="SSF46689">
    <property type="entry name" value="Homeodomain-like"/>
    <property type="match status" value="1"/>
</dbReference>
<comment type="caution">
    <text evidence="4">The sequence shown here is derived from an EMBL/GenBank/DDBJ whole genome shotgun (WGS) entry which is preliminary data.</text>
</comment>
<proteinExistence type="predicted"/>
<name>A0A836EZ41_9HYME</name>
<dbReference type="InterPro" id="IPR007889">
    <property type="entry name" value="HTH_Psq"/>
</dbReference>
<evidence type="ECO:0000313" key="5">
    <source>
        <dbReference type="Proteomes" id="UP000668214"/>
    </source>
</evidence>
<feature type="domain" description="HTH psq-type" evidence="3">
    <location>
        <begin position="23"/>
        <end position="65"/>
    </location>
</feature>
<dbReference type="InterPro" id="IPR009057">
    <property type="entry name" value="Homeodomain-like_sf"/>
</dbReference>
<evidence type="ECO:0000256" key="1">
    <source>
        <dbReference type="ARBA" id="ARBA00004123"/>
    </source>
</evidence>
<keyword evidence="5" id="KW-1185">Reference proteome</keyword>
<organism evidence="4 5">
    <name type="scientific">Pseudoatta argentina</name>
    <dbReference type="NCBI Taxonomy" id="621737"/>
    <lineage>
        <taxon>Eukaryota</taxon>
        <taxon>Metazoa</taxon>
        <taxon>Ecdysozoa</taxon>
        <taxon>Arthropoda</taxon>
        <taxon>Hexapoda</taxon>
        <taxon>Insecta</taxon>
        <taxon>Pterygota</taxon>
        <taxon>Neoptera</taxon>
        <taxon>Endopterygota</taxon>
        <taxon>Hymenoptera</taxon>
        <taxon>Apocrita</taxon>
        <taxon>Aculeata</taxon>
        <taxon>Formicoidea</taxon>
        <taxon>Formicidae</taxon>
        <taxon>Myrmicinae</taxon>
        <taxon>Pseudoatta</taxon>
    </lineage>
</organism>
<protein>
    <submittedName>
        <fullName evidence="4">DAN protein</fullName>
    </submittedName>
</protein>